<keyword evidence="2" id="KW-1185">Reference proteome</keyword>
<evidence type="ECO:0008006" key="3">
    <source>
        <dbReference type="Google" id="ProtNLM"/>
    </source>
</evidence>
<name>A0A1V9ZC75_9STRA</name>
<protein>
    <recommendedName>
        <fullName evidence="3">Crinkler (CRN) family protein</fullName>
    </recommendedName>
</protein>
<evidence type="ECO:0000313" key="1">
    <source>
        <dbReference type="EMBL" id="OQR95527.1"/>
    </source>
</evidence>
<sequence length="261" mass="29373">MVAKLNDFEDFLSGDAQKHFHTNILSLTPFVVDPSKHTPRDSVIASILKRVVDGGSYQRSTSFCTETNRCRQELSFFCPSDDNSISVFRGEEKAGGELKTPLQDLKDKLEWKYGAAPPQLDIKFVWFKLNMMKTKEKFIIWTLLLADSNYFLPCSMATLFHFSADLAVSNIAIICKDGLTTEIGVDSVKKIYEASIFDANINNLDLVLQTMKKLAIRHVEEITKVHIAKKYVVFKLSSVLFSTKVNHGPSTCSALCPYRTA</sequence>
<dbReference type="EMBL" id="JNBS01002091">
    <property type="protein sequence ID" value="OQR95527.1"/>
    <property type="molecule type" value="Genomic_DNA"/>
</dbReference>
<dbReference type="AlphaFoldDB" id="A0A1V9ZC75"/>
<organism evidence="1 2">
    <name type="scientific">Thraustotheca clavata</name>
    <dbReference type="NCBI Taxonomy" id="74557"/>
    <lineage>
        <taxon>Eukaryota</taxon>
        <taxon>Sar</taxon>
        <taxon>Stramenopiles</taxon>
        <taxon>Oomycota</taxon>
        <taxon>Saprolegniomycetes</taxon>
        <taxon>Saprolegniales</taxon>
        <taxon>Achlyaceae</taxon>
        <taxon>Thraustotheca</taxon>
    </lineage>
</organism>
<gene>
    <name evidence="1" type="ORF">THRCLA_22123</name>
</gene>
<dbReference type="Proteomes" id="UP000243217">
    <property type="component" value="Unassembled WGS sequence"/>
</dbReference>
<proteinExistence type="predicted"/>
<comment type="caution">
    <text evidence="1">The sequence shown here is derived from an EMBL/GenBank/DDBJ whole genome shotgun (WGS) entry which is preliminary data.</text>
</comment>
<evidence type="ECO:0000313" key="2">
    <source>
        <dbReference type="Proteomes" id="UP000243217"/>
    </source>
</evidence>
<accession>A0A1V9ZC75</accession>
<dbReference type="OrthoDB" id="2379186at2759"/>
<reference evidence="1 2" key="1">
    <citation type="journal article" date="2014" name="Genome Biol. Evol.">
        <title>The secreted proteins of Achlya hypogyna and Thraustotheca clavata identify the ancestral oomycete secretome and reveal gene acquisitions by horizontal gene transfer.</title>
        <authorList>
            <person name="Misner I."/>
            <person name="Blouin N."/>
            <person name="Leonard G."/>
            <person name="Richards T.A."/>
            <person name="Lane C.E."/>
        </authorList>
    </citation>
    <scope>NUCLEOTIDE SEQUENCE [LARGE SCALE GENOMIC DNA]</scope>
    <source>
        <strain evidence="1 2">ATCC 34112</strain>
    </source>
</reference>